<proteinExistence type="predicted"/>
<dbReference type="GO" id="GO:0008381">
    <property type="term" value="F:mechanosensitive monoatomic ion channel activity"/>
    <property type="evidence" value="ECO:0007669"/>
    <property type="project" value="InterPro"/>
</dbReference>
<dbReference type="Gene3D" id="2.30.30.60">
    <property type="match status" value="1"/>
</dbReference>
<keyword evidence="3" id="KW-0812">Transmembrane</keyword>
<evidence type="ECO:0000256" key="1">
    <source>
        <dbReference type="ARBA" id="ARBA00004236"/>
    </source>
</evidence>
<dbReference type="GO" id="GO:0005886">
    <property type="term" value="C:plasma membrane"/>
    <property type="evidence" value="ECO:0007669"/>
    <property type="project" value="UniProtKB-SubCell"/>
</dbReference>
<evidence type="ECO:0000313" key="7">
    <source>
        <dbReference type="EMBL" id="HIT76982.1"/>
    </source>
</evidence>
<evidence type="ECO:0000256" key="4">
    <source>
        <dbReference type="ARBA" id="ARBA00022989"/>
    </source>
</evidence>
<dbReference type="Proteomes" id="UP000886842">
    <property type="component" value="Unassembled WGS sequence"/>
</dbReference>
<reference evidence="7" key="1">
    <citation type="submission" date="2020-10" db="EMBL/GenBank/DDBJ databases">
        <authorList>
            <person name="Gilroy R."/>
        </authorList>
    </citation>
    <scope>NUCLEOTIDE SEQUENCE</scope>
    <source>
        <strain evidence="7">ChiGjej1B1-24693</strain>
    </source>
</reference>
<evidence type="ECO:0000313" key="8">
    <source>
        <dbReference type="Proteomes" id="UP000886842"/>
    </source>
</evidence>
<evidence type="ECO:0000259" key="6">
    <source>
        <dbReference type="Pfam" id="PF00924"/>
    </source>
</evidence>
<comment type="subcellular location">
    <subcellularLocation>
        <location evidence="1">Cell membrane</location>
    </subcellularLocation>
</comment>
<sequence>MLSFGMQSVIKDLLSGVFLLSEDQLGVGDWVMLEGGGSASGQVIEVGLRITRLRLTDGTVVAVRNGELLRVTNYSQGGPDQLPEAPEVGAT</sequence>
<dbReference type="PANTHER" id="PTHR30460">
    <property type="entry name" value="MODERATE CONDUCTANCE MECHANOSENSITIVE CHANNEL YBIO"/>
    <property type="match status" value="1"/>
</dbReference>
<organism evidence="7 8">
    <name type="scientific">Candidatus Avipropionibacterium avicola</name>
    <dbReference type="NCBI Taxonomy" id="2840701"/>
    <lineage>
        <taxon>Bacteria</taxon>
        <taxon>Bacillati</taxon>
        <taxon>Actinomycetota</taxon>
        <taxon>Actinomycetes</taxon>
        <taxon>Propionibacteriales</taxon>
        <taxon>Propionibacteriaceae</taxon>
        <taxon>Propionibacteriaceae incertae sedis</taxon>
        <taxon>Candidatus Avipropionibacterium</taxon>
    </lineage>
</organism>
<dbReference type="InterPro" id="IPR010920">
    <property type="entry name" value="LSM_dom_sf"/>
</dbReference>
<evidence type="ECO:0000256" key="3">
    <source>
        <dbReference type="ARBA" id="ARBA00022692"/>
    </source>
</evidence>
<dbReference type="InterPro" id="IPR006685">
    <property type="entry name" value="MscS_channel_2nd"/>
</dbReference>
<dbReference type="EMBL" id="DVLP01000448">
    <property type="protein sequence ID" value="HIT76982.1"/>
    <property type="molecule type" value="Genomic_DNA"/>
</dbReference>
<dbReference type="Pfam" id="PF00924">
    <property type="entry name" value="MS_channel_2nd"/>
    <property type="match status" value="1"/>
</dbReference>
<evidence type="ECO:0000256" key="2">
    <source>
        <dbReference type="ARBA" id="ARBA00022475"/>
    </source>
</evidence>
<keyword evidence="2" id="KW-1003">Cell membrane</keyword>
<protein>
    <submittedName>
        <fullName evidence="7">Mechanosensitive ion channel</fullName>
    </submittedName>
</protein>
<dbReference type="InterPro" id="IPR023408">
    <property type="entry name" value="MscS_beta-dom_sf"/>
</dbReference>
<dbReference type="PANTHER" id="PTHR30460:SF0">
    <property type="entry name" value="MODERATE CONDUCTANCE MECHANOSENSITIVE CHANNEL YBIO"/>
    <property type="match status" value="1"/>
</dbReference>
<dbReference type="InterPro" id="IPR045276">
    <property type="entry name" value="YbiO_bact"/>
</dbReference>
<name>A0A9D1KPL3_9ACTN</name>
<dbReference type="SUPFAM" id="SSF50182">
    <property type="entry name" value="Sm-like ribonucleoproteins"/>
    <property type="match status" value="1"/>
</dbReference>
<dbReference type="AlphaFoldDB" id="A0A9D1KPL3"/>
<evidence type="ECO:0000256" key="5">
    <source>
        <dbReference type="ARBA" id="ARBA00023136"/>
    </source>
</evidence>
<keyword evidence="4" id="KW-1133">Transmembrane helix</keyword>
<feature type="domain" description="Mechanosensitive ion channel MscS" evidence="6">
    <location>
        <begin position="9"/>
        <end position="75"/>
    </location>
</feature>
<reference evidence="7" key="2">
    <citation type="journal article" date="2021" name="PeerJ">
        <title>Extensive microbial diversity within the chicken gut microbiome revealed by metagenomics and culture.</title>
        <authorList>
            <person name="Gilroy R."/>
            <person name="Ravi A."/>
            <person name="Getino M."/>
            <person name="Pursley I."/>
            <person name="Horton D.L."/>
            <person name="Alikhan N.F."/>
            <person name="Baker D."/>
            <person name="Gharbi K."/>
            <person name="Hall N."/>
            <person name="Watson M."/>
            <person name="Adriaenssens E.M."/>
            <person name="Foster-Nyarko E."/>
            <person name="Jarju S."/>
            <person name="Secka A."/>
            <person name="Antonio M."/>
            <person name="Oren A."/>
            <person name="Chaudhuri R.R."/>
            <person name="La Ragione R."/>
            <person name="Hildebrand F."/>
            <person name="Pallen M.J."/>
        </authorList>
    </citation>
    <scope>NUCLEOTIDE SEQUENCE</scope>
    <source>
        <strain evidence="7">ChiGjej1B1-24693</strain>
    </source>
</reference>
<accession>A0A9D1KPL3</accession>
<gene>
    <name evidence="7" type="ORF">IAA98_15500</name>
</gene>
<comment type="caution">
    <text evidence="7">The sequence shown here is derived from an EMBL/GenBank/DDBJ whole genome shotgun (WGS) entry which is preliminary data.</text>
</comment>
<keyword evidence="5" id="KW-0472">Membrane</keyword>